<dbReference type="AlphaFoldDB" id="A0A6A4T9B3"/>
<comment type="caution">
    <text evidence="1">The sequence shown here is derived from an EMBL/GenBank/DDBJ whole genome shotgun (WGS) entry which is preliminary data.</text>
</comment>
<name>A0A6A4T9B3_SCOMX</name>
<dbReference type="Proteomes" id="UP000438429">
    <property type="component" value="Unassembled WGS sequence"/>
</dbReference>
<organism evidence="1 2">
    <name type="scientific">Scophthalmus maximus</name>
    <name type="common">Turbot</name>
    <name type="synonym">Psetta maxima</name>
    <dbReference type="NCBI Taxonomy" id="52904"/>
    <lineage>
        <taxon>Eukaryota</taxon>
        <taxon>Metazoa</taxon>
        <taxon>Chordata</taxon>
        <taxon>Craniata</taxon>
        <taxon>Vertebrata</taxon>
        <taxon>Euteleostomi</taxon>
        <taxon>Actinopterygii</taxon>
        <taxon>Neopterygii</taxon>
        <taxon>Teleostei</taxon>
        <taxon>Neoteleostei</taxon>
        <taxon>Acanthomorphata</taxon>
        <taxon>Carangaria</taxon>
        <taxon>Pleuronectiformes</taxon>
        <taxon>Pleuronectoidei</taxon>
        <taxon>Scophthalmidae</taxon>
        <taxon>Scophthalmus</taxon>
    </lineage>
</organism>
<dbReference type="EMBL" id="VEVO01000007">
    <property type="protein sequence ID" value="KAF0039591.1"/>
    <property type="molecule type" value="Genomic_DNA"/>
</dbReference>
<gene>
    <name evidence="1" type="ORF">F2P81_007826</name>
</gene>
<proteinExistence type="predicted"/>
<evidence type="ECO:0000313" key="1">
    <source>
        <dbReference type="EMBL" id="KAF0039591.1"/>
    </source>
</evidence>
<protein>
    <submittedName>
        <fullName evidence="1">Uncharacterized protein</fullName>
    </submittedName>
</protein>
<sequence length="87" mass="10106">MRRWHLWAYNRSAAVTGSDASHPDTLNFHYRATLQRCRNPNKEPCAPTSIRSWLRHSSNDENIFQKCLRMPYGGTALLLSMHVTTVY</sequence>
<evidence type="ECO:0000313" key="2">
    <source>
        <dbReference type="Proteomes" id="UP000438429"/>
    </source>
</evidence>
<accession>A0A6A4T9B3</accession>
<reference evidence="1 2" key="1">
    <citation type="submission" date="2019-06" db="EMBL/GenBank/DDBJ databases">
        <title>Draft genomes of female and male turbot (Scophthalmus maximus).</title>
        <authorList>
            <person name="Xu H."/>
            <person name="Xu X.-W."/>
            <person name="Shao C."/>
            <person name="Chen S."/>
        </authorList>
    </citation>
    <scope>NUCLEOTIDE SEQUENCE [LARGE SCALE GENOMIC DNA]</scope>
    <source>
        <strain evidence="1">Ysfricsl-2016a</strain>
        <tissue evidence="1">Blood</tissue>
    </source>
</reference>